<keyword evidence="3" id="KW-0479">Metal-binding</keyword>
<dbReference type="EMBL" id="JMQM01000001">
    <property type="protein sequence ID" value="KFB09081.1"/>
    <property type="molecule type" value="Genomic_DNA"/>
</dbReference>
<dbReference type="PANTHER" id="PTHR33376:SF5">
    <property type="entry name" value="EXTRACYTOPLASMIC SOLUTE RECEPTOR PROTEIN"/>
    <property type="match status" value="1"/>
</dbReference>
<sequence>MDRRSFIKKAGLAGAAGVGAATLAAPAIAQGNQTWRMVTTWPKNFPGLGVGAQRLADRITAASGGRLTIQVYSAGELVPPLQSLDAVIDGSAEMSHGAAYYWQNKSPALAFFTGVPYGMTSRELTAWVRYMGGQELWDEIYDQFGLQGFLSGDTGTQAGGWFREELTGVDSVKGLRFRTPGLGGRVWEKLGATVTNMAAGEIFQALQSGTLDAAEFVGPYNDLALGFYQVAKNYYFPSFVEPGLATELVVDKAKYQELPEDLQAIIRDVSQAEYDQVASDFYANDPRALQTLINDHGVTVRQFPDEIMEAGGKAAAEILGELRDSDDALVKKTTESFIEALNVLRTRSEGTDGAFIQAREKFFKI</sequence>
<dbReference type="InterPro" id="IPR018389">
    <property type="entry name" value="DctP_fam"/>
</dbReference>
<dbReference type="InterPro" id="IPR019546">
    <property type="entry name" value="TAT_signal_bac_arc"/>
</dbReference>
<feature type="binding site" evidence="2">
    <location>
        <position position="178"/>
    </location>
    <ligand>
        <name>substrate</name>
    </ligand>
</feature>
<dbReference type="PIRSF" id="PIRSF039026">
    <property type="entry name" value="SiaP"/>
    <property type="match status" value="1"/>
</dbReference>
<evidence type="ECO:0000256" key="3">
    <source>
        <dbReference type="PIRSR" id="PIRSR039026-2"/>
    </source>
</evidence>
<dbReference type="STRING" id="472175.EL18_00095"/>
<dbReference type="RefSeq" id="WP_036478647.1">
    <property type="nucleotide sequence ID" value="NZ_JMQM01000001.1"/>
</dbReference>
<proteinExistence type="predicted"/>
<reference evidence="5 6" key="1">
    <citation type="submission" date="2014-05" db="EMBL/GenBank/DDBJ databases">
        <title>Draft Genome Sequence of Nitratireductor basaltis Strain UMTGB225, A Marine Bacterium Isolated from Green Barrel Tunicate.</title>
        <authorList>
            <person name="Gan H.Y."/>
        </authorList>
    </citation>
    <scope>NUCLEOTIDE SEQUENCE [LARGE SCALE GENOMIC DNA]</scope>
    <source>
        <strain evidence="5 6">UMTGB225</strain>
    </source>
</reference>
<dbReference type="eggNOG" id="COG4663">
    <property type="taxonomic scope" value="Bacteria"/>
</dbReference>
<dbReference type="Gene3D" id="3.40.190.170">
    <property type="entry name" value="Bacterial extracellular solute-binding protein, family 7"/>
    <property type="match status" value="1"/>
</dbReference>
<dbReference type="InterPro" id="IPR038404">
    <property type="entry name" value="TRAP_DctP_sf"/>
</dbReference>
<name>A0A084U7Z5_9HYPH</name>
<dbReference type="OrthoDB" id="9780733at2"/>
<organism evidence="5 6">
    <name type="scientific">Nitratireductor basaltis</name>
    <dbReference type="NCBI Taxonomy" id="472175"/>
    <lineage>
        <taxon>Bacteria</taxon>
        <taxon>Pseudomonadati</taxon>
        <taxon>Pseudomonadota</taxon>
        <taxon>Alphaproteobacteria</taxon>
        <taxon>Hyphomicrobiales</taxon>
        <taxon>Phyllobacteriaceae</taxon>
        <taxon>Nitratireductor</taxon>
    </lineage>
</organism>
<accession>A0A084U7Z5</accession>
<comment type="caution">
    <text evidence="5">The sequence shown here is derived from an EMBL/GenBank/DDBJ whole genome shotgun (WGS) entry which is preliminary data.</text>
</comment>
<feature type="binding site" evidence="2">
    <location>
        <position position="157"/>
    </location>
    <ligand>
        <name>substrate</name>
    </ligand>
</feature>
<gene>
    <name evidence="5" type="ORF">EL18_00095</name>
</gene>
<feature type="binding site" evidence="3">
    <location>
        <position position="241"/>
    </location>
    <ligand>
        <name>substrate</name>
    </ligand>
</feature>
<feature type="chain" id="PRO_5001783033" evidence="4">
    <location>
        <begin position="30"/>
        <end position="365"/>
    </location>
</feature>
<dbReference type="InterPro" id="IPR026289">
    <property type="entry name" value="SBP_TakP-like"/>
</dbReference>
<dbReference type="NCBIfam" id="NF037995">
    <property type="entry name" value="TRAP_S1"/>
    <property type="match status" value="1"/>
</dbReference>
<evidence type="ECO:0000256" key="4">
    <source>
        <dbReference type="SAM" id="SignalP"/>
    </source>
</evidence>
<dbReference type="GO" id="GO:0055085">
    <property type="term" value="P:transmembrane transport"/>
    <property type="evidence" value="ECO:0007669"/>
    <property type="project" value="InterPro"/>
</dbReference>
<evidence type="ECO:0000313" key="6">
    <source>
        <dbReference type="Proteomes" id="UP000053675"/>
    </source>
</evidence>
<evidence type="ECO:0000256" key="1">
    <source>
        <dbReference type="ARBA" id="ARBA00022729"/>
    </source>
</evidence>
<dbReference type="Proteomes" id="UP000053675">
    <property type="component" value="Unassembled WGS sequence"/>
</dbReference>
<dbReference type="NCBIfam" id="TIGR01409">
    <property type="entry name" value="TAT_signal_seq"/>
    <property type="match status" value="1"/>
</dbReference>
<protein>
    <submittedName>
        <fullName evidence="5">Twin-arginine translocation pathway signal</fullName>
    </submittedName>
</protein>
<dbReference type="Pfam" id="PF03480">
    <property type="entry name" value="DctP"/>
    <property type="match status" value="1"/>
</dbReference>
<dbReference type="PROSITE" id="PS51318">
    <property type="entry name" value="TAT"/>
    <property type="match status" value="1"/>
</dbReference>
<dbReference type="GO" id="GO:0046872">
    <property type="term" value="F:metal ion binding"/>
    <property type="evidence" value="ECO:0007669"/>
    <property type="project" value="UniProtKB-KW"/>
</dbReference>
<dbReference type="AlphaFoldDB" id="A0A084U7Z5"/>
<keyword evidence="1 4" id="KW-0732">Signal</keyword>
<dbReference type="PATRIC" id="fig|472175.3.peg.96"/>
<dbReference type="PANTHER" id="PTHR33376">
    <property type="match status" value="1"/>
</dbReference>
<dbReference type="GO" id="GO:0031317">
    <property type="term" value="C:tripartite ATP-independent periplasmic transporter complex"/>
    <property type="evidence" value="ECO:0007669"/>
    <property type="project" value="InterPro"/>
</dbReference>
<evidence type="ECO:0000256" key="2">
    <source>
        <dbReference type="PIRSR" id="PIRSR039026-1"/>
    </source>
</evidence>
<feature type="signal peptide" evidence="4">
    <location>
        <begin position="1"/>
        <end position="29"/>
    </location>
</feature>
<feature type="binding site" evidence="3">
    <location>
        <position position="215"/>
    </location>
    <ligand>
        <name>substrate</name>
    </ligand>
</feature>
<feature type="binding site" evidence="3">
    <location>
        <position position="216"/>
    </location>
    <ligand>
        <name>Na(+)</name>
        <dbReference type="ChEBI" id="CHEBI:29101"/>
    </ligand>
</feature>
<dbReference type="InterPro" id="IPR006311">
    <property type="entry name" value="TAT_signal"/>
</dbReference>
<dbReference type="Gene3D" id="3.40.190.10">
    <property type="entry name" value="Periplasmic binding protein-like II"/>
    <property type="match status" value="1"/>
</dbReference>
<dbReference type="CDD" id="cd13604">
    <property type="entry name" value="PBP2_TRAP_ketoacid_lactate_like"/>
    <property type="match status" value="1"/>
</dbReference>
<evidence type="ECO:0000313" key="5">
    <source>
        <dbReference type="EMBL" id="KFB09081.1"/>
    </source>
</evidence>
<keyword evidence="6" id="KW-1185">Reference proteome</keyword>